<dbReference type="SUPFAM" id="SSF56801">
    <property type="entry name" value="Acetyl-CoA synthetase-like"/>
    <property type="match status" value="1"/>
</dbReference>
<dbReference type="PANTHER" id="PTHR36932:SF1">
    <property type="entry name" value="CAPSULAR POLYSACCHARIDE BIOSYNTHESIS PROTEIN"/>
    <property type="match status" value="1"/>
</dbReference>
<gene>
    <name evidence="1" type="ORF">GA0074696_2701</name>
</gene>
<dbReference type="RefSeq" id="WP_157745886.1">
    <property type="nucleotide sequence ID" value="NZ_LT607410.1"/>
</dbReference>
<dbReference type="Proteomes" id="UP000198228">
    <property type="component" value="Chromosome I"/>
</dbReference>
<reference evidence="1 2" key="1">
    <citation type="submission" date="2016-06" db="EMBL/GenBank/DDBJ databases">
        <authorList>
            <person name="Kjaerup R.B."/>
            <person name="Dalgaard T.S."/>
            <person name="Juul-Madsen H.R."/>
        </authorList>
    </citation>
    <scope>NUCLEOTIDE SEQUENCE [LARGE SCALE GENOMIC DNA]</scope>
    <source>
        <strain evidence="1 2">DSM 43821</strain>
    </source>
</reference>
<dbReference type="EMBL" id="LT607410">
    <property type="protein sequence ID" value="SCF09598.1"/>
    <property type="molecule type" value="Genomic_DNA"/>
</dbReference>
<dbReference type="InterPro" id="IPR053158">
    <property type="entry name" value="CapK_Type1_Caps_Biosynth"/>
</dbReference>
<name>A0A1C4XMA3_9ACTN</name>
<dbReference type="AlphaFoldDB" id="A0A1C4XMA3"/>
<dbReference type="PANTHER" id="PTHR36932">
    <property type="entry name" value="CAPSULAR POLYSACCHARIDE BIOSYNTHESIS PROTEIN"/>
    <property type="match status" value="1"/>
</dbReference>
<evidence type="ECO:0000313" key="1">
    <source>
        <dbReference type="EMBL" id="SCF09598.1"/>
    </source>
</evidence>
<evidence type="ECO:0000313" key="2">
    <source>
        <dbReference type="Proteomes" id="UP000198228"/>
    </source>
</evidence>
<protein>
    <submittedName>
        <fullName evidence="1">Putative adenylate-forming enzyme</fullName>
    </submittedName>
</protein>
<dbReference type="InterPro" id="IPR042099">
    <property type="entry name" value="ANL_N_sf"/>
</dbReference>
<organism evidence="1 2">
    <name type="scientific">Micromonospora purpureochromogenes</name>
    <dbReference type="NCBI Taxonomy" id="47872"/>
    <lineage>
        <taxon>Bacteria</taxon>
        <taxon>Bacillati</taxon>
        <taxon>Actinomycetota</taxon>
        <taxon>Actinomycetes</taxon>
        <taxon>Micromonosporales</taxon>
        <taxon>Micromonosporaceae</taxon>
        <taxon>Micromonospora</taxon>
    </lineage>
</organism>
<accession>A0A1C4XMA3</accession>
<proteinExistence type="predicted"/>
<sequence>MDVRMIANILRLRRTLGYRERWTPEQLREHQQRELAALRIFTTERSPFYRQFHRGLAAAPLDELPVLTKATLMDHFDEISTDPVVRLADLQAYLDGLHGNERFAGRYWVSATSGSSGRRSIIPSDAREWAMTIASYARANQWAGIRAGLLHPMSMAVVSSTTSWHQSSRVAATVRSPFIRSERLDAAARIPDIVAQLNELRPDVLVAYASMIRALADEQIQGRLRIAPRAVNSSSEVLTAEARAMATHAWHVSPFNVYAATETGGIAAECHHHRGMHLFEDLVIPEVVDDAYRPVPPGQPGDRLLVTVLSSRTIPLIRYEMTDRVTLATEPCPDGLPFRLLASIEGRTDDVLVLPAAAGGGIRIHPVAFHRALDLIDAAGWQVRQGERDITVLVASPGLGFNQTATEEAVRAELTTAGARPATVSVTVVDTIPAGAAGKRPLVVVHHPTTSHLA</sequence>
<dbReference type="Gene3D" id="3.40.50.12780">
    <property type="entry name" value="N-terminal domain of ligase-like"/>
    <property type="match status" value="1"/>
</dbReference>